<dbReference type="SUPFAM" id="SSF55486">
    <property type="entry name" value="Metalloproteases ('zincins'), catalytic domain"/>
    <property type="match status" value="1"/>
</dbReference>
<evidence type="ECO:0000256" key="4">
    <source>
        <dbReference type="ARBA" id="ARBA00012441"/>
    </source>
</evidence>
<dbReference type="GO" id="GO:0004222">
    <property type="term" value="F:metalloendopeptidase activity"/>
    <property type="evidence" value="ECO:0007669"/>
    <property type="project" value="UniProtKB-EC"/>
</dbReference>
<sequence length="844" mass="94873">MTSSSSRLLLLRSIFDSPWQYIQHITTNKVILLNTTTTTTTTTTTRSGAFGYPQLKQPQQLITLSHQTLRRAALILARITHSSHPSSGSNQPRQAFLNCIRDFDRLSDVLCRVIDLAEAIRNLHPDPHWVSAANQAHNLLSRYMNTLNTHQQLYQTLESSLSNLEPADHVHPDLFAAKTVAQQFLRDFQRHGIHLPSQERNKLVELSDEILVVGRMFFAGTTAVCSYTPTWITREEAKQLRPSSSQLVSSQLHFDMHGCAALDPSDWVAHTILQQHPVEDVRRRIWQSQRESPDEQIERLETLLKLRHRFAKLTGKQTWAEVVLEDKMVGNPENVLAFLDGLAQDTRPLALQELEALRRQIHSNNNHNNNTIQPWDRDYYSHLAAAHRTSRSCSSNSNLSAYFSVGSCLQGLSELFTAIYGVSFEVETPEGPDELWHESVVKLGVMDEQEGRLGTIYCDLFAREGKTPGAAHYTVRCSRRTDLDEDQRDMQFADSLPRERPLIDQIYPDHLQAQPLQVPLVNNIHGKIGSYQRPVVVFSCSFEPPDPSSRQPSLLSWSDVETLFHEMGHAIHSMIGQTEYHNVSGTRCATDYVELPSILMEHFVRSAQVQGLFARHYQDDRPLSHDRFLSHLQEVERNKAAESCHQILLATLDQHFHSHIVATPGFSSTAEYRRLARRLAVPPPPAAAAAADDNHNPHLHPYPHRSSSSSRSSGQDTWHGRFGHLYGYGASYYSYLFDRVIAQKMWRDLVQTPGPCGSGSGAAPGNVLDRANGERIKNLILRPGGSIDPWLCLASFFRNAPPVNRHANHTADSLARGGKIAVQTVASWGLWDKSSSSSSSSSSS</sequence>
<dbReference type="Pfam" id="PF01432">
    <property type="entry name" value="Peptidase_M3"/>
    <property type="match status" value="1"/>
</dbReference>
<dbReference type="InterPro" id="IPR024077">
    <property type="entry name" value="Neurolysin/TOP_dom2"/>
</dbReference>
<dbReference type="FunFam" id="3.40.390.10:FF:000055">
    <property type="entry name" value="Related to mitochondrial intermediate peptidase"/>
    <property type="match status" value="1"/>
</dbReference>
<dbReference type="STRING" id="200324.A0A2N5SRR5"/>
<keyword evidence="11" id="KW-0496">Mitochondrion</keyword>
<dbReference type="Proteomes" id="UP000235388">
    <property type="component" value="Unassembled WGS sequence"/>
</dbReference>
<evidence type="ECO:0000256" key="1">
    <source>
        <dbReference type="ARBA" id="ARBA00000436"/>
    </source>
</evidence>
<dbReference type="Gene3D" id="3.40.390.10">
    <property type="entry name" value="Collagenase (Catalytic Domain)"/>
    <property type="match status" value="2"/>
</dbReference>
<dbReference type="GO" id="GO:0006627">
    <property type="term" value="P:protein processing involved in protein targeting to mitochondrion"/>
    <property type="evidence" value="ECO:0007669"/>
    <property type="project" value="TreeGrafter"/>
</dbReference>
<evidence type="ECO:0000259" key="15">
    <source>
        <dbReference type="Pfam" id="PF01432"/>
    </source>
</evidence>
<dbReference type="InterPro" id="IPR024079">
    <property type="entry name" value="MetalloPept_cat_dom_sf"/>
</dbReference>
<evidence type="ECO:0000256" key="11">
    <source>
        <dbReference type="ARBA" id="ARBA00023128"/>
    </source>
</evidence>
<evidence type="ECO:0000256" key="3">
    <source>
        <dbReference type="ARBA" id="ARBA00006040"/>
    </source>
</evidence>
<reference evidence="16 17" key="1">
    <citation type="submission" date="2017-11" db="EMBL/GenBank/DDBJ databases">
        <title>De novo assembly and phasing of dikaryotic genomes from two isolates of Puccinia coronata f. sp. avenae, the causal agent of oat crown rust.</title>
        <authorList>
            <person name="Miller M.E."/>
            <person name="Zhang Y."/>
            <person name="Omidvar V."/>
            <person name="Sperschneider J."/>
            <person name="Schwessinger B."/>
            <person name="Raley C."/>
            <person name="Palmer J.M."/>
            <person name="Garnica D."/>
            <person name="Upadhyaya N."/>
            <person name="Rathjen J."/>
            <person name="Taylor J.M."/>
            <person name="Park R.F."/>
            <person name="Dodds P.N."/>
            <person name="Hirsch C.D."/>
            <person name="Kianian S.F."/>
            <person name="Figueroa M."/>
        </authorList>
    </citation>
    <scope>NUCLEOTIDE SEQUENCE [LARGE SCALE GENOMIC DNA]</scope>
    <source>
        <strain evidence="16">12NC29</strain>
    </source>
</reference>
<dbReference type="GO" id="GO:0046872">
    <property type="term" value="F:metal ion binding"/>
    <property type="evidence" value="ECO:0007669"/>
    <property type="project" value="UniProtKB-UniRule"/>
</dbReference>
<dbReference type="EC" id="3.4.24.59" evidence="4"/>
<dbReference type="AlphaFoldDB" id="A0A2N5SRR5"/>
<comment type="cofactor">
    <cofactor evidence="13">
        <name>Zn(2+)</name>
        <dbReference type="ChEBI" id="CHEBI:29105"/>
    </cofactor>
    <text evidence="13">Binds 1 zinc ion.</text>
</comment>
<dbReference type="CDD" id="cd06457">
    <property type="entry name" value="M3A_MIP"/>
    <property type="match status" value="1"/>
</dbReference>
<gene>
    <name evidence="16" type="ORF">PCANC_16475</name>
</gene>
<keyword evidence="17" id="KW-1185">Reference proteome</keyword>
<organism evidence="16 17">
    <name type="scientific">Puccinia coronata f. sp. avenae</name>
    <dbReference type="NCBI Taxonomy" id="200324"/>
    <lineage>
        <taxon>Eukaryota</taxon>
        <taxon>Fungi</taxon>
        <taxon>Dikarya</taxon>
        <taxon>Basidiomycota</taxon>
        <taxon>Pucciniomycotina</taxon>
        <taxon>Pucciniomycetes</taxon>
        <taxon>Pucciniales</taxon>
        <taxon>Pucciniaceae</taxon>
        <taxon>Puccinia</taxon>
    </lineage>
</organism>
<evidence type="ECO:0000256" key="6">
    <source>
        <dbReference type="ARBA" id="ARBA00022723"/>
    </source>
</evidence>
<evidence type="ECO:0000256" key="7">
    <source>
        <dbReference type="ARBA" id="ARBA00022801"/>
    </source>
</evidence>
<protein>
    <recommendedName>
        <fullName evidence="4">mitochondrial intermediate peptidase</fullName>
        <ecNumber evidence="4">3.4.24.59</ecNumber>
    </recommendedName>
</protein>
<comment type="subcellular location">
    <subcellularLocation>
        <location evidence="2">Mitochondrion matrix</location>
    </subcellularLocation>
</comment>
<comment type="caution">
    <text evidence="16">The sequence shown here is derived from an EMBL/GenBank/DDBJ whole genome shotgun (WGS) entry which is preliminary data.</text>
</comment>
<dbReference type="InterPro" id="IPR033851">
    <property type="entry name" value="M3A_MIP"/>
</dbReference>
<evidence type="ECO:0000313" key="17">
    <source>
        <dbReference type="Proteomes" id="UP000235388"/>
    </source>
</evidence>
<dbReference type="Gene3D" id="1.10.1370.10">
    <property type="entry name" value="Neurolysin, domain 3"/>
    <property type="match status" value="2"/>
</dbReference>
<feature type="region of interest" description="Disordered" evidence="14">
    <location>
        <begin position="683"/>
        <end position="714"/>
    </location>
</feature>
<comment type="similarity">
    <text evidence="3 13">Belongs to the peptidase M3 family.</text>
</comment>
<evidence type="ECO:0000313" key="16">
    <source>
        <dbReference type="EMBL" id="PLW15937.1"/>
    </source>
</evidence>
<evidence type="ECO:0000256" key="12">
    <source>
        <dbReference type="ARBA" id="ARBA00025208"/>
    </source>
</evidence>
<evidence type="ECO:0000256" key="13">
    <source>
        <dbReference type="RuleBase" id="RU003435"/>
    </source>
</evidence>
<keyword evidence="5 13" id="KW-0645">Protease</keyword>
<keyword evidence="8 13" id="KW-0862">Zinc</keyword>
<dbReference type="EMBL" id="PGCJ01000883">
    <property type="protein sequence ID" value="PLW15937.1"/>
    <property type="molecule type" value="Genomic_DNA"/>
</dbReference>
<keyword evidence="6 13" id="KW-0479">Metal-binding</keyword>
<dbReference type="OrthoDB" id="17530at2759"/>
<comment type="function">
    <text evidence="12">Cleaves proteins, imported into the mitochondrion, to their mature size. While most mitochondrial precursor proteins are processed to the mature form in one step by mitochondrial processing peptidase (MPP), the sequential cleavage by MIP of an octapeptide after initial processing by MPP is a required step for a subgroup of nuclear-encoded precursor proteins destined for the matrix or the inner membrane.</text>
</comment>
<dbReference type="PANTHER" id="PTHR11804:SF79">
    <property type="entry name" value="MITOCHONDRIAL INTERMEDIATE PEPTIDASE"/>
    <property type="match status" value="1"/>
</dbReference>
<dbReference type="InterPro" id="IPR045090">
    <property type="entry name" value="Pept_M3A_M3B"/>
</dbReference>
<accession>A0A2N5SRR5</accession>
<keyword evidence="10 13" id="KW-0482">Metalloprotease</keyword>
<evidence type="ECO:0000256" key="9">
    <source>
        <dbReference type="ARBA" id="ARBA00022946"/>
    </source>
</evidence>
<evidence type="ECO:0000256" key="10">
    <source>
        <dbReference type="ARBA" id="ARBA00023049"/>
    </source>
</evidence>
<evidence type="ECO:0000256" key="5">
    <source>
        <dbReference type="ARBA" id="ARBA00022670"/>
    </source>
</evidence>
<keyword evidence="9" id="KW-0809">Transit peptide</keyword>
<evidence type="ECO:0000256" key="2">
    <source>
        <dbReference type="ARBA" id="ARBA00004305"/>
    </source>
</evidence>
<proteinExistence type="inferred from homology"/>
<dbReference type="GO" id="GO:0006518">
    <property type="term" value="P:peptide metabolic process"/>
    <property type="evidence" value="ECO:0007669"/>
    <property type="project" value="TreeGrafter"/>
</dbReference>
<comment type="catalytic activity">
    <reaction evidence="1">
        <text>Release of an N-terminal octapeptide as second stage of processing of some proteins imported into the mitochondrion.</text>
        <dbReference type="EC" id="3.4.24.59"/>
    </reaction>
</comment>
<evidence type="ECO:0000256" key="14">
    <source>
        <dbReference type="SAM" id="MobiDB-lite"/>
    </source>
</evidence>
<dbReference type="GO" id="GO:0005759">
    <property type="term" value="C:mitochondrial matrix"/>
    <property type="evidence" value="ECO:0007669"/>
    <property type="project" value="UniProtKB-SubCell"/>
</dbReference>
<evidence type="ECO:0000256" key="8">
    <source>
        <dbReference type="ARBA" id="ARBA00022833"/>
    </source>
</evidence>
<feature type="domain" description="Peptidase M3A/M3B catalytic" evidence="15">
    <location>
        <begin position="273"/>
        <end position="800"/>
    </location>
</feature>
<keyword evidence="7 13" id="KW-0378">Hydrolase</keyword>
<dbReference type="InterPro" id="IPR001567">
    <property type="entry name" value="Pept_M3A_M3B_dom"/>
</dbReference>
<dbReference type="PANTHER" id="PTHR11804">
    <property type="entry name" value="PROTEASE M3 THIMET OLIGOPEPTIDASE-RELATED"/>
    <property type="match status" value="1"/>
</dbReference>
<name>A0A2N5SRR5_9BASI</name>